<dbReference type="GO" id="GO:0007165">
    <property type="term" value="P:signal transduction"/>
    <property type="evidence" value="ECO:0007669"/>
    <property type="project" value="InterPro"/>
</dbReference>
<dbReference type="SUPFAM" id="SSF52540">
    <property type="entry name" value="P-loop containing nucleoside triphosphate hydrolases"/>
    <property type="match status" value="1"/>
</dbReference>
<dbReference type="SUPFAM" id="SSF52200">
    <property type="entry name" value="Toll/Interleukin receptor TIR domain"/>
    <property type="match status" value="1"/>
</dbReference>
<gene>
    <name evidence="6" type="ORF">RGQ29_014185</name>
</gene>
<dbReference type="InterPro" id="IPR027417">
    <property type="entry name" value="P-loop_NTPase"/>
</dbReference>
<evidence type="ECO:0000259" key="5">
    <source>
        <dbReference type="PROSITE" id="PS50104"/>
    </source>
</evidence>
<keyword evidence="3" id="KW-0611">Plant defense</keyword>
<dbReference type="Pfam" id="PF23286">
    <property type="entry name" value="LRR_13"/>
    <property type="match status" value="1"/>
</dbReference>
<keyword evidence="2" id="KW-0677">Repeat</keyword>
<evidence type="ECO:0000313" key="7">
    <source>
        <dbReference type="Proteomes" id="UP001324115"/>
    </source>
</evidence>
<dbReference type="InterPro" id="IPR036390">
    <property type="entry name" value="WH_DNA-bd_sf"/>
</dbReference>
<dbReference type="InterPro" id="IPR002182">
    <property type="entry name" value="NB-ARC"/>
</dbReference>
<organism evidence="6 7">
    <name type="scientific">Quercus rubra</name>
    <name type="common">Northern red oak</name>
    <name type="synonym">Quercus borealis</name>
    <dbReference type="NCBI Taxonomy" id="3512"/>
    <lineage>
        <taxon>Eukaryota</taxon>
        <taxon>Viridiplantae</taxon>
        <taxon>Streptophyta</taxon>
        <taxon>Embryophyta</taxon>
        <taxon>Tracheophyta</taxon>
        <taxon>Spermatophyta</taxon>
        <taxon>Magnoliopsida</taxon>
        <taxon>eudicotyledons</taxon>
        <taxon>Gunneridae</taxon>
        <taxon>Pentapetalae</taxon>
        <taxon>rosids</taxon>
        <taxon>fabids</taxon>
        <taxon>Fagales</taxon>
        <taxon>Fagaceae</taxon>
        <taxon>Quercus</taxon>
    </lineage>
</organism>
<dbReference type="Gene3D" id="1.10.8.430">
    <property type="entry name" value="Helical domain of apoptotic protease-activating factors"/>
    <property type="match status" value="1"/>
</dbReference>
<dbReference type="Gene3D" id="3.80.10.10">
    <property type="entry name" value="Ribonuclease Inhibitor"/>
    <property type="match status" value="2"/>
</dbReference>
<dbReference type="PANTHER" id="PTHR11017">
    <property type="entry name" value="LEUCINE-RICH REPEAT-CONTAINING PROTEIN"/>
    <property type="match status" value="1"/>
</dbReference>
<evidence type="ECO:0000256" key="1">
    <source>
        <dbReference type="ARBA" id="ARBA00022614"/>
    </source>
</evidence>
<dbReference type="GO" id="GO:0043531">
    <property type="term" value="F:ADP binding"/>
    <property type="evidence" value="ECO:0007669"/>
    <property type="project" value="InterPro"/>
</dbReference>
<dbReference type="PANTHER" id="PTHR11017:SF570">
    <property type="entry name" value="DISEASE RESISTANCE PROTEIN (TIR-NBS CLASS)-RELATED"/>
    <property type="match status" value="1"/>
</dbReference>
<dbReference type="PRINTS" id="PR00364">
    <property type="entry name" value="DISEASERSIST"/>
</dbReference>
<dbReference type="InterPro" id="IPR058192">
    <property type="entry name" value="WHD_ROQ1-like"/>
</dbReference>
<dbReference type="FunFam" id="3.40.50.10140:FF:000007">
    <property type="entry name" value="Disease resistance protein (TIR-NBS-LRR class)"/>
    <property type="match status" value="1"/>
</dbReference>
<dbReference type="GO" id="GO:0006952">
    <property type="term" value="P:defense response"/>
    <property type="evidence" value="ECO:0007669"/>
    <property type="project" value="UniProtKB-KW"/>
</dbReference>
<protein>
    <recommendedName>
        <fullName evidence="5">TIR domain-containing protein</fullName>
    </recommendedName>
</protein>
<proteinExistence type="predicted"/>
<dbReference type="InterPro" id="IPR000157">
    <property type="entry name" value="TIR_dom"/>
</dbReference>
<dbReference type="SUPFAM" id="SSF52058">
    <property type="entry name" value="L domain-like"/>
    <property type="match status" value="1"/>
</dbReference>
<dbReference type="InterPro" id="IPR035897">
    <property type="entry name" value="Toll_tir_struct_dom_sf"/>
</dbReference>
<dbReference type="Pfam" id="PF01582">
    <property type="entry name" value="TIR"/>
    <property type="match status" value="1"/>
</dbReference>
<reference evidence="6 7" key="1">
    <citation type="journal article" date="2023" name="G3 (Bethesda)">
        <title>A haplotype-resolved chromosome-scale genome for Quercus rubra L. provides insights into the genetics of adaptive traits for red oak species.</title>
        <authorList>
            <person name="Kapoor B."/>
            <person name="Jenkins J."/>
            <person name="Schmutz J."/>
            <person name="Zhebentyayeva T."/>
            <person name="Kuelheim C."/>
            <person name="Coggeshall M."/>
            <person name="Heim C."/>
            <person name="Lasky J.R."/>
            <person name="Leites L."/>
            <person name="Islam-Faridi N."/>
            <person name="Romero-Severson J."/>
            <person name="DeLeo V.L."/>
            <person name="Lucas S.M."/>
            <person name="Lazic D."/>
            <person name="Gailing O."/>
            <person name="Carlson J."/>
            <person name="Staton M."/>
        </authorList>
    </citation>
    <scope>NUCLEOTIDE SEQUENCE [LARGE SCALE GENOMIC DNA]</scope>
    <source>
        <strain evidence="6">Pseudo-F2</strain>
    </source>
</reference>
<keyword evidence="1" id="KW-0433">Leucine-rich repeat</keyword>
<name>A0AAN7FLK9_QUERU</name>
<dbReference type="SMART" id="SM00255">
    <property type="entry name" value="TIR"/>
    <property type="match status" value="1"/>
</dbReference>
<dbReference type="Proteomes" id="UP001324115">
    <property type="component" value="Unassembled WGS sequence"/>
</dbReference>
<evidence type="ECO:0000313" key="6">
    <source>
        <dbReference type="EMBL" id="KAK4595993.1"/>
    </source>
</evidence>
<dbReference type="Pfam" id="PF23282">
    <property type="entry name" value="WHD_ROQ1"/>
    <property type="match status" value="1"/>
</dbReference>
<dbReference type="AlphaFoldDB" id="A0AAN7FLK9"/>
<dbReference type="Gene3D" id="3.40.50.10140">
    <property type="entry name" value="Toll/interleukin-1 receptor homology (TIR) domain"/>
    <property type="match status" value="1"/>
</dbReference>
<keyword evidence="7" id="KW-1185">Reference proteome</keyword>
<accession>A0AAN7FLK9</accession>
<dbReference type="InterPro" id="IPR058546">
    <property type="entry name" value="RPS4B/Roq1-like_LRR"/>
</dbReference>
<feature type="domain" description="TIR" evidence="5">
    <location>
        <begin position="19"/>
        <end position="182"/>
    </location>
</feature>
<dbReference type="InterPro" id="IPR044974">
    <property type="entry name" value="Disease_R_plants"/>
</dbReference>
<dbReference type="EMBL" id="JAXUIC010000003">
    <property type="protein sequence ID" value="KAK4595993.1"/>
    <property type="molecule type" value="Genomic_DNA"/>
</dbReference>
<sequence length="899" mass="103029">MALVTCKEASSSSFTHQPKKFDVFLSFRGEDTRFGFVSHLYNALCQRNINTFIDNNLQRGEEISIGLLKVIESSRISIIVFSENYASSKWCLDELVKIVECKKKGQSVLPVFYNIDPSEVRNQKGKFGEALSKHEEKLKDYKVQSWREALFEVANISGCDYKHSHSEFEFIQEILEVISNFKLNRKRLFVAQYPVGIDCRVKTILSNIESNDGHIIGIYGPGGIGKTTIAKDIFNRICDHFDGFCFLENLRERSGTNAGEIELQETLLLEILRDRNLKVGNKSRGVNMIKERLSSMRILLVLDDVDKRIQIENLLGRCDWFASRSKIIITTRDKHLLATLGKCCSTYEVKGLDQDEALELLSMHAFQSNKPKDDYLELANRVIQHVKGLPLALVIIGADLYGRTKPEWRSAVEKYERIPHEEIKKILEISYEGLDKTEKDIFLDIACFFVGFLKEYVIDILDACNLYPIYGIQRLIDKCLITVGQYDKLLMHDLLQQMGRDIVQRESPDLPGERSRLWCYEDVHKVLTQNTGSEKIRGIRICSPEPSKMKLEPECLEKMKNLKFLMVSNVDICRGLKYLPNELIVLDWSGFPLSSLPSNFDPQKLVALNMPESRVTLDKLFKRIQCKNLTCMNFNSNQYIRELPDLLSGTPNVKKLDLRYCRKLVKIHDSIGCLDKLESWDLLNCVQLQILPSYIVTKSLKFLGLLGCKRLKRFPDIPQEMENLKYLSLGHTAIRELPPSIGNLTGLERLDIGSSFYSCQLPSSIYKLQHLRQLLLYGNVKFPKDVRIGRQAAACNSYSGFSKYCFPKLNFLKKLTSCFTHSEKCLLSGSKDLNLRESIIRFNRLNYLLIGDSEFLKKIPKLPESMRDVDATNCISLNSESLRKLILQVPLSLSLSLLK</sequence>
<dbReference type="Pfam" id="PF00931">
    <property type="entry name" value="NB-ARC"/>
    <property type="match status" value="1"/>
</dbReference>
<evidence type="ECO:0000256" key="3">
    <source>
        <dbReference type="ARBA" id="ARBA00022821"/>
    </source>
</evidence>
<keyword evidence="4" id="KW-0520">NAD</keyword>
<evidence type="ECO:0000256" key="2">
    <source>
        <dbReference type="ARBA" id="ARBA00022737"/>
    </source>
</evidence>
<dbReference type="InterPro" id="IPR032675">
    <property type="entry name" value="LRR_dom_sf"/>
</dbReference>
<dbReference type="Gene3D" id="3.40.50.300">
    <property type="entry name" value="P-loop containing nucleotide triphosphate hydrolases"/>
    <property type="match status" value="1"/>
</dbReference>
<dbReference type="InterPro" id="IPR042197">
    <property type="entry name" value="Apaf_helical"/>
</dbReference>
<dbReference type="PROSITE" id="PS50104">
    <property type="entry name" value="TIR"/>
    <property type="match status" value="1"/>
</dbReference>
<comment type="caution">
    <text evidence="6">The sequence shown here is derived from an EMBL/GenBank/DDBJ whole genome shotgun (WGS) entry which is preliminary data.</text>
</comment>
<evidence type="ECO:0000256" key="4">
    <source>
        <dbReference type="ARBA" id="ARBA00023027"/>
    </source>
</evidence>
<dbReference type="SUPFAM" id="SSF46785">
    <property type="entry name" value="Winged helix' DNA-binding domain"/>
    <property type="match status" value="1"/>
</dbReference>